<evidence type="ECO:0000259" key="3">
    <source>
        <dbReference type="Pfam" id="PF03453"/>
    </source>
</evidence>
<dbReference type="InterPro" id="IPR038987">
    <property type="entry name" value="MoeA-like"/>
</dbReference>
<evidence type="ECO:0000256" key="1">
    <source>
        <dbReference type="ARBA" id="ARBA00005046"/>
    </source>
</evidence>
<dbReference type="GO" id="GO:0005829">
    <property type="term" value="C:cytosol"/>
    <property type="evidence" value="ECO:0007669"/>
    <property type="project" value="TreeGrafter"/>
</dbReference>
<keyword evidence="2" id="KW-0501">Molybdenum cofactor biosynthesis</keyword>
<dbReference type="CDD" id="cd00887">
    <property type="entry name" value="MoeA"/>
    <property type="match status" value="1"/>
</dbReference>
<dbReference type="EMBL" id="UINC01206553">
    <property type="protein sequence ID" value="SVE28229.1"/>
    <property type="molecule type" value="Genomic_DNA"/>
</dbReference>
<proteinExistence type="predicted"/>
<dbReference type="SUPFAM" id="SSF63882">
    <property type="entry name" value="MoeA N-terminal region -like"/>
    <property type="match status" value="1"/>
</dbReference>
<evidence type="ECO:0000313" key="4">
    <source>
        <dbReference type="EMBL" id="SVE28229.1"/>
    </source>
</evidence>
<protein>
    <recommendedName>
        <fullName evidence="3">MoeA N-terminal and linker domain-containing protein</fullName>
    </recommendedName>
</protein>
<comment type="pathway">
    <text evidence="1">Cofactor biosynthesis; molybdopterin biosynthesis.</text>
</comment>
<accession>A0A383C849</accession>
<dbReference type="Pfam" id="PF03453">
    <property type="entry name" value="MoeA_N"/>
    <property type="match status" value="1"/>
</dbReference>
<dbReference type="GO" id="GO:0061599">
    <property type="term" value="F:molybdopterin molybdotransferase activity"/>
    <property type="evidence" value="ECO:0007669"/>
    <property type="project" value="TreeGrafter"/>
</dbReference>
<dbReference type="Gene3D" id="3.40.980.10">
    <property type="entry name" value="MoaB/Mog-like domain"/>
    <property type="match status" value="1"/>
</dbReference>
<dbReference type="PANTHER" id="PTHR10192:SF5">
    <property type="entry name" value="GEPHYRIN"/>
    <property type="match status" value="1"/>
</dbReference>
<dbReference type="InterPro" id="IPR036425">
    <property type="entry name" value="MoaB/Mog-like_dom_sf"/>
</dbReference>
<dbReference type="PANTHER" id="PTHR10192">
    <property type="entry name" value="MOLYBDOPTERIN BIOSYNTHESIS PROTEIN"/>
    <property type="match status" value="1"/>
</dbReference>
<dbReference type="InterPro" id="IPR005110">
    <property type="entry name" value="MoeA_linker/N"/>
</dbReference>
<dbReference type="Gene3D" id="3.90.105.10">
    <property type="entry name" value="Molybdopterin biosynthesis moea protein, domain 2"/>
    <property type="match status" value="1"/>
</dbReference>
<dbReference type="AlphaFoldDB" id="A0A383C849"/>
<feature type="domain" description="MoeA N-terminal and linker" evidence="3">
    <location>
        <begin position="9"/>
        <end position="174"/>
    </location>
</feature>
<name>A0A383C849_9ZZZZ</name>
<dbReference type="FunFam" id="2.170.190.11:FF:000001">
    <property type="entry name" value="Molybdopterin molybdenumtransferase"/>
    <property type="match status" value="1"/>
</dbReference>
<evidence type="ECO:0000256" key="2">
    <source>
        <dbReference type="ARBA" id="ARBA00023150"/>
    </source>
</evidence>
<sequence>MSDFLKVKPIEQALEIIDNHSTPLLRTVNIKTIDSVLRTVSKPITSPSNLPNFDRSTMDGYAVRAIDTYGASQSQPSYLNLVSDIKMGAIPKTNLKVGQAARIFTGAMVPKSADAVVMIEYTELIDSALIEIIKPVAPGENIIKIGEDIQVNEPVFTVGHVIRPQDIGGLLALGITKTPVFKRPKIGVISTGDELINPEIEPAK</sequence>
<reference evidence="4" key="1">
    <citation type="submission" date="2018-05" db="EMBL/GenBank/DDBJ databases">
        <authorList>
            <person name="Lanie J.A."/>
            <person name="Ng W.-L."/>
            <person name="Kazmierczak K.M."/>
            <person name="Andrzejewski T.M."/>
            <person name="Davidsen T.M."/>
            <person name="Wayne K.J."/>
            <person name="Tettelin H."/>
            <person name="Glass J.I."/>
            <person name="Rusch D."/>
            <person name="Podicherti R."/>
            <person name="Tsui H.-C.T."/>
            <person name="Winkler M.E."/>
        </authorList>
    </citation>
    <scope>NUCLEOTIDE SEQUENCE</scope>
</reference>
<dbReference type="Gene3D" id="2.170.190.11">
    <property type="entry name" value="Molybdopterin biosynthesis moea protein, domain 3"/>
    <property type="match status" value="1"/>
</dbReference>
<dbReference type="InterPro" id="IPR036135">
    <property type="entry name" value="MoeA_linker/N_sf"/>
</dbReference>
<dbReference type="GO" id="GO:0006777">
    <property type="term" value="P:Mo-molybdopterin cofactor biosynthetic process"/>
    <property type="evidence" value="ECO:0007669"/>
    <property type="project" value="UniProtKB-KW"/>
</dbReference>
<feature type="non-terminal residue" evidence="4">
    <location>
        <position position="204"/>
    </location>
</feature>
<gene>
    <name evidence="4" type="ORF">METZ01_LOCUS481083</name>
</gene>
<organism evidence="4">
    <name type="scientific">marine metagenome</name>
    <dbReference type="NCBI Taxonomy" id="408172"/>
    <lineage>
        <taxon>unclassified sequences</taxon>
        <taxon>metagenomes</taxon>
        <taxon>ecological metagenomes</taxon>
    </lineage>
</organism>